<comment type="caution">
    <text evidence="2">The sequence shown here is derived from an EMBL/GenBank/DDBJ whole genome shotgun (WGS) entry which is preliminary data.</text>
</comment>
<gene>
    <name evidence="2" type="ORF">JOQ06_029402</name>
</gene>
<sequence>SKNPAPVYICLNSCPASPLNKSCPPPPTCNGLLGPPERETERSRDVGGLQEMTMEGGRKREPMIANQHVAGNYN</sequence>
<evidence type="ECO:0000256" key="1">
    <source>
        <dbReference type="SAM" id="MobiDB-lite"/>
    </source>
</evidence>
<accession>A0AAD6BBU2</accession>
<organism evidence="2 3">
    <name type="scientific">Pogonophryne albipinna</name>
    <dbReference type="NCBI Taxonomy" id="1090488"/>
    <lineage>
        <taxon>Eukaryota</taxon>
        <taxon>Metazoa</taxon>
        <taxon>Chordata</taxon>
        <taxon>Craniata</taxon>
        <taxon>Vertebrata</taxon>
        <taxon>Euteleostomi</taxon>
        <taxon>Actinopterygii</taxon>
        <taxon>Neopterygii</taxon>
        <taxon>Teleostei</taxon>
        <taxon>Neoteleostei</taxon>
        <taxon>Acanthomorphata</taxon>
        <taxon>Eupercaria</taxon>
        <taxon>Perciformes</taxon>
        <taxon>Notothenioidei</taxon>
        <taxon>Pogonophryne</taxon>
    </lineage>
</organism>
<feature type="non-terminal residue" evidence="2">
    <location>
        <position position="1"/>
    </location>
</feature>
<evidence type="ECO:0000313" key="2">
    <source>
        <dbReference type="EMBL" id="KAJ4939970.1"/>
    </source>
</evidence>
<reference evidence="2" key="1">
    <citation type="submission" date="2022-11" db="EMBL/GenBank/DDBJ databases">
        <title>Chromosome-level genome of Pogonophryne albipinna.</title>
        <authorList>
            <person name="Jo E."/>
        </authorList>
    </citation>
    <scope>NUCLEOTIDE SEQUENCE</scope>
    <source>
        <strain evidence="2">SGF0006</strain>
        <tissue evidence="2">Muscle</tissue>
    </source>
</reference>
<evidence type="ECO:0000313" key="3">
    <source>
        <dbReference type="Proteomes" id="UP001219934"/>
    </source>
</evidence>
<feature type="non-terminal residue" evidence="2">
    <location>
        <position position="74"/>
    </location>
</feature>
<dbReference type="EMBL" id="JAPTMU010000008">
    <property type="protein sequence ID" value="KAJ4939970.1"/>
    <property type="molecule type" value="Genomic_DNA"/>
</dbReference>
<name>A0AAD6BBU2_9TELE</name>
<dbReference type="AlphaFoldDB" id="A0AAD6BBU2"/>
<proteinExistence type="predicted"/>
<feature type="region of interest" description="Disordered" evidence="1">
    <location>
        <begin position="55"/>
        <end position="74"/>
    </location>
</feature>
<protein>
    <submittedName>
        <fullName evidence="2">Uncharacterized protein</fullName>
    </submittedName>
</protein>
<dbReference type="Proteomes" id="UP001219934">
    <property type="component" value="Unassembled WGS sequence"/>
</dbReference>
<keyword evidence="3" id="KW-1185">Reference proteome</keyword>